<feature type="transmembrane region" description="Helical" evidence="7">
    <location>
        <begin position="292"/>
        <end position="316"/>
    </location>
</feature>
<dbReference type="Pfam" id="PF12838">
    <property type="entry name" value="Fer4_7"/>
    <property type="match status" value="1"/>
</dbReference>
<evidence type="ECO:0000256" key="1">
    <source>
        <dbReference type="ARBA" id="ARBA00022448"/>
    </source>
</evidence>
<dbReference type="InterPro" id="IPR017900">
    <property type="entry name" value="4Fe4S_Fe_S_CS"/>
</dbReference>
<dbReference type="PROSITE" id="PS00198">
    <property type="entry name" value="4FE4S_FER_1"/>
    <property type="match status" value="1"/>
</dbReference>
<feature type="transmembrane region" description="Helical" evidence="7">
    <location>
        <begin position="119"/>
        <end position="142"/>
    </location>
</feature>
<keyword evidence="7" id="KW-1133">Transmembrane helix</keyword>
<feature type="domain" description="4Fe-4S ferredoxin-type" evidence="8">
    <location>
        <begin position="471"/>
        <end position="500"/>
    </location>
</feature>
<feature type="domain" description="4Fe-4S ferredoxin-type" evidence="8">
    <location>
        <begin position="440"/>
        <end position="468"/>
    </location>
</feature>
<accession>A0A430K613</accession>
<gene>
    <name evidence="9" type="ORF">EHW67_04595</name>
</gene>
<keyword evidence="4" id="KW-0249">Electron transport</keyword>
<evidence type="ECO:0000256" key="4">
    <source>
        <dbReference type="ARBA" id="ARBA00022982"/>
    </source>
</evidence>
<evidence type="ECO:0000256" key="7">
    <source>
        <dbReference type="SAM" id="Phobius"/>
    </source>
</evidence>
<evidence type="ECO:0000256" key="3">
    <source>
        <dbReference type="ARBA" id="ARBA00022723"/>
    </source>
</evidence>
<dbReference type="RefSeq" id="WP_126161182.1">
    <property type="nucleotide sequence ID" value="NZ_RQPJ01000002.1"/>
</dbReference>
<dbReference type="InterPro" id="IPR017896">
    <property type="entry name" value="4Fe4S_Fe-S-bd"/>
</dbReference>
<evidence type="ECO:0000313" key="10">
    <source>
        <dbReference type="Proteomes" id="UP000267585"/>
    </source>
</evidence>
<dbReference type="Pfam" id="PF12801">
    <property type="entry name" value="Fer4_5"/>
    <property type="match status" value="2"/>
</dbReference>
<evidence type="ECO:0000256" key="5">
    <source>
        <dbReference type="ARBA" id="ARBA00023004"/>
    </source>
</evidence>
<dbReference type="PANTHER" id="PTHR30176">
    <property type="entry name" value="FERREDOXIN-TYPE PROTEIN NAPH"/>
    <property type="match status" value="1"/>
</dbReference>
<evidence type="ECO:0000313" key="9">
    <source>
        <dbReference type="EMBL" id="RTE54449.1"/>
    </source>
</evidence>
<feature type="transmembrane region" description="Helical" evidence="7">
    <location>
        <begin position="355"/>
        <end position="376"/>
    </location>
</feature>
<keyword evidence="5" id="KW-0408">Iron</keyword>
<keyword evidence="6" id="KW-0411">Iron-sulfur</keyword>
<dbReference type="EMBL" id="RQPJ01000002">
    <property type="protein sequence ID" value="RTE54449.1"/>
    <property type="molecule type" value="Genomic_DNA"/>
</dbReference>
<feature type="transmembrane region" description="Helical" evidence="7">
    <location>
        <begin position="7"/>
        <end position="26"/>
    </location>
</feature>
<dbReference type="Proteomes" id="UP000267585">
    <property type="component" value="Unassembled WGS sequence"/>
</dbReference>
<dbReference type="GO" id="GO:0051539">
    <property type="term" value="F:4 iron, 4 sulfur cluster binding"/>
    <property type="evidence" value="ECO:0007669"/>
    <property type="project" value="UniProtKB-KW"/>
</dbReference>
<dbReference type="InterPro" id="IPR051684">
    <property type="entry name" value="Electron_Trans/Redox"/>
</dbReference>
<proteinExistence type="predicted"/>
<sequence length="526" mass="59320">MQVIKKIGLVVFLVGLTIFTMLPFMGEFAVSQTVFNKVVRDKGIKSEIFIGEMEENVVGKEFYGMLELSPKIAQALEKANKQHRANKEYKKVIYTAPHDMAALIGKESGNGFIVANKGLMWFLTFGLGIIGALMFIVPNVVLLGKKGIKNNGIYHENATNRGWIAWLVFVFLVLFYLVLYFRSEYAVNWTYLVDPISKFLSGNPAGHWFVYGFMYCTVMTVMAVRMYIKYRHNAYQTLRTTSVLFFQIVFAFLIPEIMVRLQMPYYDFKNAFPLDYDFFFQWNLKSLLGSGAIGLFILVWGIVLTLIIVPVMVYFYGKRWYCSWVCGCGGLAETLGDPYRQHSSKSLFSWKVERWLVHGVLVFAVGMTLMTLYSFFTESGTVLGIRTQSVQNAYSLLIGAFFAGVIGTGFYPIFGNRVWCRFGCPLAAYLGIVQRFKSRFRITTNGGQCISCGNCSTYCEQGIDVRAYAQKGENIIRSSCVGCGICSAVCPRGVLKLENGPLKGRINPTEVLLGNDVDLMNLVNKK</sequence>
<evidence type="ECO:0000256" key="6">
    <source>
        <dbReference type="ARBA" id="ARBA00023014"/>
    </source>
</evidence>
<protein>
    <submittedName>
        <fullName evidence="9">4Fe-4S binding protein</fullName>
    </submittedName>
</protein>
<dbReference type="OrthoDB" id="9806398at2"/>
<dbReference type="SUPFAM" id="SSF54862">
    <property type="entry name" value="4Fe-4S ferredoxins"/>
    <property type="match status" value="1"/>
</dbReference>
<feature type="transmembrane region" description="Helical" evidence="7">
    <location>
        <begin position="208"/>
        <end position="228"/>
    </location>
</feature>
<keyword evidence="1" id="KW-0813">Transport</keyword>
<feature type="transmembrane region" description="Helical" evidence="7">
    <location>
        <begin position="240"/>
        <end position="259"/>
    </location>
</feature>
<reference evidence="9 10" key="1">
    <citation type="submission" date="2018-11" db="EMBL/GenBank/DDBJ databases">
        <title>Arenibacter aquaticus sp.nov., a marine bacterium isolated from surface seawater in the South China Sea.</title>
        <authorList>
            <person name="Guo J."/>
            <person name="Sun J."/>
        </authorList>
    </citation>
    <scope>NUCLEOTIDE SEQUENCE [LARGE SCALE GENOMIC DNA]</scope>
    <source>
        <strain evidence="9 10">GUO666</strain>
    </source>
</reference>
<keyword evidence="7" id="KW-0812">Transmembrane</keyword>
<dbReference type="AlphaFoldDB" id="A0A430K613"/>
<keyword evidence="10" id="KW-1185">Reference proteome</keyword>
<feature type="transmembrane region" description="Helical" evidence="7">
    <location>
        <begin position="163"/>
        <end position="181"/>
    </location>
</feature>
<feature type="transmembrane region" description="Helical" evidence="7">
    <location>
        <begin position="396"/>
        <end position="414"/>
    </location>
</feature>
<dbReference type="GO" id="GO:0005886">
    <property type="term" value="C:plasma membrane"/>
    <property type="evidence" value="ECO:0007669"/>
    <property type="project" value="TreeGrafter"/>
</dbReference>
<dbReference type="PROSITE" id="PS51379">
    <property type="entry name" value="4FE4S_FER_2"/>
    <property type="match status" value="2"/>
</dbReference>
<keyword evidence="3" id="KW-0479">Metal-binding</keyword>
<dbReference type="GO" id="GO:0046872">
    <property type="term" value="F:metal ion binding"/>
    <property type="evidence" value="ECO:0007669"/>
    <property type="project" value="UniProtKB-KW"/>
</dbReference>
<comment type="caution">
    <text evidence="9">The sequence shown here is derived from an EMBL/GenBank/DDBJ whole genome shotgun (WGS) entry which is preliminary data.</text>
</comment>
<evidence type="ECO:0000259" key="8">
    <source>
        <dbReference type="PROSITE" id="PS51379"/>
    </source>
</evidence>
<dbReference type="Gene3D" id="3.30.70.20">
    <property type="match status" value="1"/>
</dbReference>
<organism evidence="9 10">
    <name type="scientific">Arenibacter aquaticus</name>
    <dbReference type="NCBI Taxonomy" id="2489054"/>
    <lineage>
        <taxon>Bacteria</taxon>
        <taxon>Pseudomonadati</taxon>
        <taxon>Bacteroidota</taxon>
        <taxon>Flavobacteriia</taxon>
        <taxon>Flavobacteriales</taxon>
        <taxon>Flavobacteriaceae</taxon>
        <taxon>Arenibacter</taxon>
    </lineage>
</organism>
<evidence type="ECO:0000256" key="2">
    <source>
        <dbReference type="ARBA" id="ARBA00022485"/>
    </source>
</evidence>
<name>A0A430K613_9FLAO</name>
<keyword evidence="2" id="KW-0004">4Fe-4S</keyword>
<keyword evidence="7" id="KW-0472">Membrane</keyword>
<dbReference type="PANTHER" id="PTHR30176:SF3">
    <property type="entry name" value="FERREDOXIN-TYPE PROTEIN NAPH"/>
    <property type="match status" value="1"/>
</dbReference>